<evidence type="ECO:0008006" key="3">
    <source>
        <dbReference type="Google" id="ProtNLM"/>
    </source>
</evidence>
<name>A0A6J5SV22_9CAUD</name>
<proteinExistence type="predicted"/>
<reference evidence="2" key="1">
    <citation type="submission" date="2020-05" db="EMBL/GenBank/DDBJ databases">
        <authorList>
            <person name="Chiriac C."/>
            <person name="Salcher M."/>
            <person name="Ghai R."/>
            <person name="Kavagutti S V."/>
        </authorList>
    </citation>
    <scope>NUCLEOTIDE SEQUENCE</scope>
</reference>
<organism evidence="2">
    <name type="scientific">uncultured Caudovirales phage</name>
    <dbReference type="NCBI Taxonomy" id="2100421"/>
    <lineage>
        <taxon>Viruses</taxon>
        <taxon>Duplodnaviria</taxon>
        <taxon>Heunggongvirae</taxon>
        <taxon>Uroviricota</taxon>
        <taxon>Caudoviricetes</taxon>
        <taxon>Peduoviridae</taxon>
        <taxon>Maltschvirus</taxon>
        <taxon>Maltschvirus maltsch</taxon>
    </lineage>
</organism>
<evidence type="ECO:0000256" key="1">
    <source>
        <dbReference type="SAM" id="MobiDB-lite"/>
    </source>
</evidence>
<feature type="region of interest" description="Disordered" evidence="1">
    <location>
        <begin position="67"/>
        <end position="86"/>
    </location>
</feature>
<sequence>MTKPKSKKWKLGWRDVVNGLIRSVLASVSATAIQSLTSGAAPDMNALKISALAGGATFVGSLTKSFGTSSDGTFLTKPEPESKYKE</sequence>
<dbReference type="EMBL" id="LR797460">
    <property type="protein sequence ID" value="CAB4218277.1"/>
    <property type="molecule type" value="Genomic_DNA"/>
</dbReference>
<protein>
    <recommendedName>
        <fullName evidence="3">Holin</fullName>
    </recommendedName>
</protein>
<evidence type="ECO:0000313" key="2">
    <source>
        <dbReference type="EMBL" id="CAB4218277.1"/>
    </source>
</evidence>
<gene>
    <name evidence="2" type="ORF">UFOVP1596_12</name>
</gene>
<accession>A0A6J5SV22</accession>